<dbReference type="SMART" id="SM00905">
    <property type="entry name" value="FolB"/>
    <property type="match status" value="1"/>
</dbReference>
<dbReference type="GO" id="GO:0046654">
    <property type="term" value="P:tetrahydrofolate biosynthetic process"/>
    <property type="evidence" value="ECO:0007669"/>
    <property type="project" value="UniProtKB-UniRule"/>
</dbReference>
<evidence type="ECO:0000256" key="1">
    <source>
        <dbReference type="ARBA" id="ARBA00000012"/>
    </source>
</evidence>
<comment type="function">
    <text evidence="9">Catalyzes the conversion of 7,8-dihydroneopterin to 6-hydroxymethyl-7,8-dihydropterin.</text>
</comment>
<dbReference type="GO" id="GO:0046872">
    <property type="term" value="F:metal ion binding"/>
    <property type="evidence" value="ECO:0007669"/>
    <property type="project" value="UniProtKB-KW"/>
</dbReference>
<dbReference type="InterPro" id="IPR006390">
    <property type="entry name" value="DHP_synth_dom"/>
</dbReference>
<keyword evidence="9" id="KW-0456">Lyase</keyword>
<dbReference type="SUPFAM" id="SSF55620">
    <property type="entry name" value="Tetrahydrobiopterin biosynthesis enzymes-like"/>
    <property type="match status" value="1"/>
</dbReference>
<comment type="pathway">
    <text evidence="9">Cofactor biosynthesis; tetrahydrofolate biosynthesis; 2-amino-4-hydroxy-6-hydroxymethyl-7,8-dihydropteridine diphosphate from 7,8-dihydroneopterin triphosphate: step 3/4.</text>
</comment>
<dbReference type="NCBIfam" id="TIGR00526">
    <property type="entry name" value="folB_dom"/>
    <property type="match status" value="1"/>
</dbReference>
<evidence type="ECO:0000256" key="9">
    <source>
        <dbReference type="RuleBase" id="RU362079"/>
    </source>
</evidence>
<dbReference type="OrthoDB" id="615426at2759"/>
<protein>
    <recommendedName>
        <fullName evidence="9">7,8-dihydroneopterin aldolase</fullName>
        <ecNumber evidence="9">4.1.2.25</ecNumber>
    </recommendedName>
</protein>
<evidence type="ECO:0000256" key="3">
    <source>
        <dbReference type="ARBA" id="ARBA00001946"/>
    </source>
</evidence>
<keyword evidence="7" id="KW-0460">Magnesium</keyword>
<keyword evidence="12" id="KW-1185">Reference proteome</keyword>
<dbReference type="InterPro" id="IPR045031">
    <property type="entry name" value="DHP_synth-like"/>
</dbReference>
<comment type="similarity">
    <text evidence="9">Belongs to the DHNA family.</text>
</comment>
<proteinExistence type="inferred from homology"/>
<evidence type="ECO:0000256" key="2">
    <source>
        <dbReference type="ARBA" id="ARBA00000198"/>
    </source>
</evidence>
<gene>
    <name evidence="11" type="ORF">LUZ63_020303</name>
</gene>
<evidence type="ECO:0000259" key="10">
    <source>
        <dbReference type="PROSITE" id="PS50972"/>
    </source>
</evidence>
<dbReference type="NCBIfam" id="TIGR01496">
    <property type="entry name" value="DHPS"/>
    <property type="match status" value="1"/>
</dbReference>
<dbReference type="SUPFAM" id="SSF51717">
    <property type="entry name" value="Dihydropteroate synthetase-like"/>
    <property type="match status" value="1"/>
</dbReference>
<evidence type="ECO:0000256" key="6">
    <source>
        <dbReference type="ARBA" id="ARBA00022723"/>
    </source>
</evidence>
<organism evidence="11 12">
    <name type="scientific">Rhynchospora breviuscula</name>
    <dbReference type="NCBI Taxonomy" id="2022672"/>
    <lineage>
        <taxon>Eukaryota</taxon>
        <taxon>Viridiplantae</taxon>
        <taxon>Streptophyta</taxon>
        <taxon>Embryophyta</taxon>
        <taxon>Tracheophyta</taxon>
        <taxon>Spermatophyta</taxon>
        <taxon>Magnoliopsida</taxon>
        <taxon>Liliopsida</taxon>
        <taxon>Poales</taxon>
        <taxon>Cyperaceae</taxon>
        <taxon>Cyperoideae</taxon>
        <taxon>Rhynchosporeae</taxon>
        <taxon>Rhynchospora</taxon>
    </lineage>
</organism>
<evidence type="ECO:0000256" key="4">
    <source>
        <dbReference type="ARBA" id="ARBA00004763"/>
    </source>
</evidence>
<feature type="domain" description="Pterin-binding" evidence="10">
    <location>
        <begin position="1"/>
        <end position="256"/>
    </location>
</feature>
<comment type="catalytic activity">
    <reaction evidence="2">
        <text>6-hydroxymethyl-7,8-dihydropterin + ATP = (7,8-dihydropterin-6-yl)methyl diphosphate + AMP + H(+)</text>
        <dbReference type="Rhea" id="RHEA:11412"/>
        <dbReference type="ChEBI" id="CHEBI:15378"/>
        <dbReference type="ChEBI" id="CHEBI:30616"/>
        <dbReference type="ChEBI" id="CHEBI:44841"/>
        <dbReference type="ChEBI" id="CHEBI:72950"/>
        <dbReference type="ChEBI" id="CHEBI:456215"/>
        <dbReference type="EC" id="2.7.6.3"/>
    </reaction>
</comment>
<dbReference type="Pfam" id="PF02152">
    <property type="entry name" value="FolB"/>
    <property type="match status" value="1"/>
</dbReference>
<keyword evidence="5" id="KW-0808">Transferase</keyword>
<dbReference type="InterPro" id="IPR006157">
    <property type="entry name" value="FolB_dom"/>
</dbReference>
<dbReference type="AlphaFoldDB" id="A0A9P9Z926"/>
<comment type="caution">
    <text evidence="11">The sequence shown here is derived from an EMBL/GenBank/DDBJ whole genome shotgun (WGS) entry which is preliminary data.</text>
</comment>
<dbReference type="GO" id="GO:0004150">
    <property type="term" value="F:dihydroneopterin aldolase activity"/>
    <property type="evidence" value="ECO:0007669"/>
    <property type="project" value="UniProtKB-UniRule"/>
</dbReference>
<dbReference type="PANTHER" id="PTHR20941">
    <property type="entry name" value="FOLATE SYNTHESIS PROTEINS"/>
    <property type="match status" value="1"/>
</dbReference>
<evidence type="ECO:0000313" key="12">
    <source>
        <dbReference type="Proteomes" id="UP001151287"/>
    </source>
</evidence>
<comment type="catalytic activity">
    <reaction evidence="1">
        <text>(7,8-dihydropterin-6-yl)methyl diphosphate + 4-aminobenzoate = 7,8-dihydropteroate + diphosphate</text>
        <dbReference type="Rhea" id="RHEA:19949"/>
        <dbReference type="ChEBI" id="CHEBI:17836"/>
        <dbReference type="ChEBI" id="CHEBI:17839"/>
        <dbReference type="ChEBI" id="CHEBI:33019"/>
        <dbReference type="ChEBI" id="CHEBI:72950"/>
        <dbReference type="EC" id="2.5.1.15"/>
    </reaction>
</comment>
<dbReference type="CDD" id="cd00739">
    <property type="entry name" value="DHPS"/>
    <property type="match status" value="1"/>
</dbReference>
<comment type="cofactor">
    <cofactor evidence="3">
        <name>Mg(2+)</name>
        <dbReference type="ChEBI" id="CHEBI:18420"/>
    </cofactor>
</comment>
<dbReference type="GO" id="GO:0004156">
    <property type="term" value="F:dihydropteroate synthase activity"/>
    <property type="evidence" value="ECO:0007669"/>
    <property type="project" value="UniProtKB-EC"/>
</dbReference>
<dbReference type="GO" id="GO:0046656">
    <property type="term" value="P:folic acid biosynthetic process"/>
    <property type="evidence" value="ECO:0007669"/>
    <property type="project" value="UniProtKB-UniRule"/>
</dbReference>
<name>A0A9P9Z926_9POAL</name>
<sequence>MGVVNVTPDSFSDGGRWLDPDRAVEHGRQLLAEGADLLDVGGESTRPGATRPLVVEELDRVLPVIDALVAEGALVSVDTMRAPVAAAALERGAVLVNDVSGGLGDPGVLDVVAEAGAAYVAMHWRAHSDVMASHARYDDVVADVVAELGRRVDAAVAAGVDPARLAVDPGLGFAKTADHNWALLRRLDALAALDLPVLVGSSRKSFLGSLLAGPDGTPRPALEREDANAALTTVAALAGVWAVRVHEAGKALDALRRFVVDLVLGVDTAPAAAGDDLKDAVDYGRVVADVVDAVTSEPVDLIETLAQRVADVVLRDPRVEWVETTLHKPDAPIDATFADVALTITRSRT</sequence>
<dbReference type="InterPro" id="IPR006156">
    <property type="entry name" value="Dihydroneopterin_aldolase"/>
</dbReference>
<dbReference type="PROSITE" id="PS00793">
    <property type="entry name" value="DHPS_2"/>
    <property type="match status" value="1"/>
</dbReference>
<dbReference type="EMBL" id="JAMQYH010000029">
    <property type="protein sequence ID" value="KAJ1684548.1"/>
    <property type="molecule type" value="Genomic_DNA"/>
</dbReference>
<dbReference type="EC" id="4.1.2.25" evidence="9"/>
<dbReference type="NCBIfam" id="TIGR00525">
    <property type="entry name" value="folB"/>
    <property type="match status" value="1"/>
</dbReference>
<dbReference type="GO" id="GO:0003848">
    <property type="term" value="F:2-amino-4-hydroxy-6-hydroxymethyldihydropteridine diphosphokinase activity"/>
    <property type="evidence" value="ECO:0007669"/>
    <property type="project" value="UniProtKB-EC"/>
</dbReference>
<dbReference type="Gene3D" id="3.20.20.20">
    <property type="entry name" value="Dihydropteroate synthase-like"/>
    <property type="match status" value="1"/>
</dbReference>
<accession>A0A9P9Z926</accession>
<dbReference type="Proteomes" id="UP001151287">
    <property type="component" value="Unassembled WGS sequence"/>
</dbReference>
<dbReference type="InterPro" id="IPR011005">
    <property type="entry name" value="Dihydropteroate_synth-like_sf"/>
</dbReference>
<evidence type="ECO:0000256" key="7">
    <source>
        <dbReference type="ARBA" id="ARBA00022842"/>
    </source>
</evidence>
<comment type="catalytic activity">
    <reaction evidence="9">
        <text>7,8-dihydroneopterin = 6-hydroxymethyl-7,8-dihydropterin + glycolaldehyde</text>
        <dbReference type="Rhea" id="RHEA:10540"/>
        <dbReference type="ChEBI" id="CHEBI:17001"/>
        <dbReference type="ChEBI" id="CHEBI:17071"/>
        <dbReference type="ChEBI" id="CHEBI:44841"/>
        <dbReference type="EC" id="4.1.2.25"/>
    </reaction>
</comment>
<comment type="pathway">
    <text evidence="4">Cofactor biosynthesis; tetrahydrofolate biosynthesis; 7,8-dihydrofolate from 2-amino-4-hydroxy-6-hydroxymethyl-7,8-dihydropteridine diphosphate and 4-aminobenzoate: step 1/2.</text>
</comment>
<dbReference type="PROSITE" id="PS50972">
    <property type="entry name" value="PTERIN_BINDING"/>
    <property type="match status" value="1"/>
</dbReference>
<dbReference type="GO" id="GO:0005829">
    <property type="term" value="C:cytosol"/>
    <property type="evidence" value="ECO:0007669"/>
    <property type="project" value="TreeGrafter"/>
</dbReference>
<keyword evidence="8 9" id="KW-0289">Folate biosynthesis</keyword>
<keyword evidence="6" id="KW-0479">Metal-binding</keyword>
<dbReference type="PANTHER" id="PTHR20941:SF1">
    <property type="entry name" value="FOLIC ACID SYNTHESIS PROTEIN FOL1"/>
    <property type="match status" value="1"/>
</dbReference>
<evidence type="ECO:0000256" key="8">
    <source>
        <dbReference type="ARBA" id="ARBA00022909"/>
    </source>
</evidence>
<dbReference type="InterPro" id="IPR000489">
    <property type="entry name" value="Pterin-binding_dom"/>
</dbReference>
<evidence type="ECO:0000313" key="11">
    <source>
        <dbReference type="EMBL" id="KAJ1684548.1"/>
    </source>
</evidence>
<dbReference type="Pfam" id="PF00809">
    <property type="entry name" value="Pterin_bind"/>
    <property type="match status" value="1"/>
</dbReference>
<dbReference type="InterPro" id="IPR043133">
    <property type="entry name" value="GTP-CH-I_C/QueF"/>
</dbReference>
<dbReference type="Gene3D" id="3.30.1130.10">
    <property type="match status" value="1"/>
</dbReference>
<evidence type="ECO:0000256" key="5">
    <source>
        <dbReference type="ARBA" id="ARBA00022679"/>
    </source>
</evidence>
<reference evidence="11" key="1">
    <citation type="journal article" date="2022" name="Cell">
        <title>Repeat-based holocentromeres influence genome architecture and karyotype evolution.</title>
        <authorList>
            <person name="Hofstatter P.G."/>
            <person name="Thangavel G."/>
            <person name="Lux T."/>
            <person name="Neumann P."/>
            <person name="Vondrak T."/>
            <person name="Novak P."/>
            <person name="Zhang M."/>
            <person name="Costa L."/>
            <person name="Castellani M."/>
            <person name="Scott A."/>
            <person name="Toegelov H."/>
            <person name="Fuchs J."/>
            <person name="Mata-Sucre Y."/>
            <person name="Dias Y."/>
            <person name="Vanzela A.L.L."/>
            <person name="Huettel B."/>
            <person name="Almeida C.C.S."/>
            <person name="Simkova H."/>
            <person name="Souza G."/>
            <person name="Pedrosa-Harand A."/>
            <person name="Macas J."/>
            <person name="Mayer K.F.X."/>
            <person name="Houben A."/>
            <person name="Marques A."/>
        </authorList>
    </citation>
    <scope>NUCLEOTIDE SEQUENCE</scope>
    <source>
        <strain evidence="11">RhyBre1mFocal</strain>
    </source>
</reference>